<organism evidence="3 4">
    <name type="scientific">Cyanobium gracile UHCC 0281</name>
    <dbReference type="NCBI Taxonomy" id="3110309"/>
    <lineage>
        <taxon>Bacteria</taxon>
        <taxon>Bacillati</taxon>
        <taxon>Cyanobacteriota</taxon>
        <taxon>Cyanophyceae</taxon>
        <taxon>Synechococcales</taxon>
        <taxon>Prochlorococcaceae</taxon>
        <taxon>Cyanobium</taxon>
    </lineage>
</organism>
<keyword evidence="4" id="KW-1185">Reference proteome</keyword>
<evidence type="ECO:0000256" key="1">
    <source>
        <dbReference type="ARBA" id="ARBA00022842"/>
    </source>
</evidence>
<evidence type="ECO:0000313" key="3">
    <source>
        <dbReference type="EMBL" id="MEA5442338.1"/>
    </source>
</evidence>
<dbReference type="EMBL" id="JAYGHY010000017">
    <property type="protein sequence ID" value="MEA5442338.1"/>
    <property type="molecule type" value="Genomic_DNA"/>
</dbReference>
<evidence type="ECO:0000259" key="2">
    <source>
        <dbReference type="Pfam" id="PF01850"/>
    </source>
</evidence>
<dbReference type="Proteomes" id="UP001302329">
    <property type="component" value="Unassembled WGS sequence"/>
</dbReference>
<reference evidence="3 4" key="1">
    <citation type="submission" date="2023-12" db="EMBL/GenBank/DDBJ databases">
        <title>Baltic Sea Cyanobacteria.</title>
        <authorList>
            <person name="Delbaje E."/>
            <person name="Fewer D.P."/>
            <person name="Shishido T.K."/>
        </authorList>
    </citation>
    <scope>NUCLEOTIDE SEQUENCE [LARGE SCALE GENOMIC DNA]</scope>
    <source>
        <strain evidence="3 4">UHCC 0281</strain>
    </source>
</reference>
<dbReference type="Gene3D" id="3.40.50.1010">
    <property type="entry name" value="5'-nuclease"/>
    <property type="match status" value="1"/>
</dbReference>
<dbReference type="RefSeq" id="WP_323356416.1">
    <property type="nucleotide sequence ID" value="NZ_JAYGHY010000017.1"/>
</dbReference>
<feature type="domain" description="PIN" evidence="2">
    <location>
        <begin position="5"/>
        <end position="128"/>
    </location>
</feature>
<gene>
    <name evidence="3" type="ORF">VB739_07225</name>
</gene>
<dbReference type="InterPro" id="IPR051619">
    <property type="entry name" value="TypeII_TA_RNase_PINc/VapC"/>
</dbReference>
<dbReference type="InterPro" id="IPR044153">
    <property type="entry name" value="PIN_Pae0151-like"/>
</dbReference>
<accession>A0ABU5SVA0</accession>
<comment type="caution">
    <text evidence="3">The sequence shown here is derived from an EMBL/GenBank/DDBJ whole genome shotgun (WGS) entry which is preliminary data.</text>
</comment>
<dbReference type="PANTHER" id="PTHR35901:SF1">
    <property type="entry name" value="EXONUCLEASE VAPC9"/>
    <property type="match status" value="1"/>
</dbReference>
<keyword evidence="1" id="KW-0460">Magnesium</keyword>
<dbReference type="CDD" id="cd09873">
    <property type="entry name" value="PIN_Pae0151-like"/>
    <property type="match status" value="1"/>
</dbReference>
<evidence type="ECO:0000313" key="4">
    <source>
        <dbReference type="Proteomes" id="UP001302329"/>
    </source>
</evidence>
<name>A0ABU5SVA0_9CYAN</name>
<dbReference type="InterPro" id="IPR029060">
    <property type="entry name" value="PIN-like_dom_sf"/>
</dbReference>
<dbReference type="PANTHER" id="PTHR35901">
    <property type="entry name" value="RIBONUCLEASE VAPC3"/>
    <property type="match status" value="1"/>
</dbReference>
<dbReference type="SUPFAM" id="SSF88723">
    <property type="entry name" value="PIN domain-like"/>
    <property type="match status" value="1"/>
</dbReference>
<dbReference type="InterPro" id="IPR002716">
    <property type="entry name" value="PIN_dom"/>
</dbReference>
<proteinExistence type="predicted"/>
<dbReference type="Pfam" id="PF01850">
    <property type="entry name" value="PIN"/>
    <property type="match status" value="1"/>
</dbReference>
<sequence length="138" mass="15189">MLSFVPDVSAVCSWCFEDERTAASEVLLARLPECELCVPALFLWELGNVLLMAERRGRITAADRSRFLALMVQLDLQIDPANPNVVWHDVLSLAAQHRLTSYDAAYLELAMRGGLPLASRDNTLLAAARSCGLELLAC</sequence>
<protein>
    <submittedName>
        <fullName evidence="3">Type II toxin-antitoxin system VapC family toxin</fullName>
    </submittedName>
</protein>